<evidence type="ECO:0000256" key="2">
    <source>
        <dbReference type="SAM" id="Phobius"/>
    </source>
</evidence>
<dbReference type="Proteomes" id="UP000199533">
    <property type="component" value="Unassembled WGS sequence"/>
</dbReference>
<feature type="region of interest" description="Disordered" evidence="1">
    <location>
        <begin position="1"/>
        <end position="41"/>
    </location>
</feature>
<accession>A0A1I4F4H7</accession>
<dbReference type="PANTHER" id="PTHR34475">
    <property type="match status" value="1"/>
</dbReference>
<feature type="transmembrane region" description="Helical" evidence="2">
    <location>
        <begin position="199"/>
        <end position="220"/>
    </location>
</feature>
<dbReference type="OrthoDB" id="8561330at2"/>
<keyword evidence="2" id="KW-0812">Transmembrane</keyword>
<organism evidence="4 5">
    <name type="scientific">Nitrosomonas aestuarii</name>
    <dbReference type="NCBI Taxonomy" id="52441"/>
    <lineage>
        <taxon>Bacteria</taxon>
        <taxon>Pseudomonadati</taxon>
        <taxon>Pseudomonadota</taxon>
        <taxon>Betaproteobacteria</taxon>
        <taxon>Nitrosomonadales</taxon>
        <taxon>Nitrosomonadaceae</taxon>
        <taxon>Nitrosomonas</taxon>
    </lineage>
</organism>
<evidence type="ECO:0000313" key="5">
    <source>
        <dbReference type="Proteomes" id="UP000199533"/>
    </source>
</evidence>
<dbReference type="Pfam" id="PF13413">
    <property type="entry name" value="HTH_25"/>
    <property type="match status" value="1"/>
</dbReference>
<dbReference type="Pfam" id="PF13464">
    <property type="entry name" value="RodZ_C"/>
    <property type="match status" value="1"/>
</dbReference>
<gene>
    <name evidence="4" type="ORF">SAMN05216302_103315</name>
</gene>
<evidence type="ECO:0000259" key="3">
    <source>
        <dbReference type="Pfam" id="PF13464"/>
    </source>
</evidence>
<dbReference type="InterPro" id="IPR025194">
    <property type="entry name" value="RodZ-like_C"/>
</dbReference>
<dbReference type="InterPro" id="IPR050400">
    <property type="entry name" value="Bact_Cytoskel_RodZ"/>
</dbReference>
<dbReference type="STRING" id="52441.SAMN05216302_103315"/>
<keyword evidence="2" id="KW-1133">Transmembrane helix</keyword>
<evidence type="ECO:0000313" key="4">
    <source>
        <dbReference type="EMBL" id="SFL12353.1"/>
    </source>
</evidence>
<dbReference type="PANTHER" id="PTHR34475:SF1">
    <property type="entry name" value="CYTOSKELETON PROTEIN RODZ"/>
    <property type="match status" value="1"/>
</dbReference>
<sequence length="363" mass="40350">MNDHMDNSKNKQSGDGNQEDAVTEQSERNNKVGIGSGSVAPEAVRDRIQNLHKFDNAADDYAARRTAVETEPEISRFLKTEGHSEAYKDETLNSASVVQGVGHMLRNARIAKNMSVDDISRQLRISIHQVESIEKENFEELPGRTFVRGFVRNYANLMQLDAAAIVKLLPGPTTVVANVEHTPFKVQEMTSSSRDGKKLNSTLFIIIIMIFLTLTGYFLYEKMPFWQQTEQSTDLVIQQENGQTAVELQLPLPSLKLSEKPNEVSQFKQNSLTSMGAVSAINTFGTLTFNFSADAHVKVTDGNNDIVFEQNNTQGTQQRVSGKKPLSVVISDASAVEVTYNDRQIDIKPYTNTQNGSAQLMLE</sequence>
<name>A0A1I4F4H7_9PROT</name>
<dbReference type="EMBL" id="FOSP01000033">
    <property type="protein sequence ID" value="SFL12353.1"/>
    <property type="molecule type" value="Genomic_DNA"/>
</dbReference>
<keyword evidence="2" id="KW-0472">Membrane</keyword>
<dbReference type="RefSeq" id="WP_090702138.1">
    <property type="nucleotide sequence ID" value="NZ_FOSP01000033.1"/>
</dbReference>
<protein>
    <submittedName>
        <fullName evidence="4">Cytoskeleton protein RodZ</fullName>
    </submittedName>
</protein>
<keyword evidence="5" id="KW-1185">Reference proteome</keyword>
<dbReference type="GO" id="GO:0003677">
    <property type="term" value="F:DNA binding"/>
    <property type="evidence" value="ECO:0007669"/>
    <property type="project" value="InterPro"/>
</dbReference>
<dbReference type="Gene3D" id="1.10.260.40">
    <property type="entry name" value="lambda repressor-like DNA-binding domains"/>
    <property type="match status" value="1"/>
</dbReference>
<reference evidence="5" key="1">
    <citation type="submission" date="2016-10" db="EMBL/GenBank/DDBJ databases">
        <authorList>
            <person name="Varghese N."/>
            <person name="Submissions S."/>
        </authorList>
    </citation>
    <scope>NUCLEOTIDE SEQUENCE [LARGE SCALE GENOMIC DNA]</scope>
    <source>
        <strain evidence="5">Nm69</strain>
    </source>
</reference>
<proteinExistence type="predicted"/>
<evidence type="ECO:0000256" key="1">
    <source>
        <dbReference type="SAM" id="MobiDB-lite"/>
    </source>
</evidence>
<feature type="domain" description="Cytoskeleton protein RodZ-like C-terminal" evidence="3">
    <location>
        <begin position="288"/>
        <end position="353"/>
    </location>
</feature>
<dbReference type="InterPro" id="IPR010982">
    <property type="entry name" value="Lambda_DNA-bd_dom_sf"/>
</dbReference>
<dbReference type="AlphaFoldDB" id="A0A1I4F4H7"/>